<dbReference type="Proteomes" id="UP000199476">
    <property type="component" value="Unassembled WGS sequence"/>
</dbReference>
<dbReference type="EMBL" id="FNGO01000003">
    <property type="protein sequence ID" value="SDL26916.1"/>
    <property type="molecule type" value="Genomic_DNA"/>
</dbReference>
<dbReference type="STRING" id="321763.SAMN04488692_10322"/>
<keyword evidence="2" id="KW-1185">Reference proteome</keyword>
<dbReference type="AlphaFoldDB" id="A0A1G9IPG4"/>
<evidence type="ECO:0000313" key="1">
    <source>
        <dbReference type="EMBL" id="SDL26916.1"/>
    </source>
</evidence>
<protein>
    <submittedName>
        <fullName evidence="1">Uncharacterized protein</fullName>
    </submittedName>
</protein>
<organism evidence="1 2">
    <name type="scientific">Halarsenatibacter silvermanii</name>
    <dbReference type="NCBI Taxonomy" id="321763"/>
    <lineage>
        <taxon>Bacteria</taxon>
        <taxon>Bacillati</taxon>
        <taxon>Bacillota</taxon>
        <taxon>Clostridia</taxon>
        <taxon>Halanaerobiales</taxon>
        <taxon>Halarsenatibacteraceae</taxon>
        <taxon>Halarsenatibacter</taxon>
    </lineage>
</organism>
<reference evidence="1 2" key="1">
    <citation type="submission" date="2016-10" db="EMBL/GenBank/DDBJ databases">
        <authorList>
            <person name="de Groot N.N."/>
        </authorList>
    </citation>
    <scope>NUCLEOTIDE SEQUENCE [LARGE SCALE GENOMIC DNA]</scope>
    <source>
        <strain evidence="1 2">SLAS-1</strain>
    </source>
</reference>
<dbReference type="RefSeq" id="WP_089758146.1">
    <property type="nucleotide sequence ID" value="NZ_FNGO01000003.1"/>
</dbReference>
<accession>A0A1G9IPG4</accession>
<sequence length="80" mass="9123">MKLPADIPCQSWHQAVKIRSSRRKYLSESLEHETIDALLNKINLLQERLESARIVISPDGFDDIIWTVVGSYGLVTRAET</sequence>
<evidence type="ECO:0000313" key="2">
    <source>
        <dbReference type="Proteomes" id="UP000199476"/>
    </source>
</evidence>
<name>A0A1G9IPG4_9FIRM</name>
<proteinExistence type="predicted"/>
<gene>
    <name evidence="1" type="ORF">SAMN04488692_10322</name>
</gene>